<dbReference type="SUPFAM" id="SSF103473">
    <property type="entry name" value="MFS general substrate transporter"/>
    <property type="match status" value="1"/>
</dbReference>
<feature type="transmembrane region" description="Helical" evidence="8">
    <location>
        <begin position="271"/>
        <end position="292"/>
    </location>
</feature>
<feature type="transmembrane region" description="Helical" evidence="8">
    <location>
        <begin position="109"/>
        <end position="130"/>
    </location>
</feature>
<evidence type="ECO:0000259" key="9">
    <source>
        <dbReference type="PROSITE" id="PS50850"/>
    </source>
</evidence>
<dbReference type="InterPro" id="IPR036259">
    <property type="entry name" value="MFS_trans_sf"/>
</dbReference>
<dbReference type="InterPro" id="IPR011701">
    <property type="entry name" value="MFS"/>
</dbReference>
<keyword evidence="4 8" id="KW-0812">Transmembrane</keyword>
<feature type="compositionally biased region" description="Basic and acidic residues" evidence="7">
    <location>
        <begin position="530"/>
        <end position="546"/>
    </location>
</feature>
<dbReference type="InterPro" id="IPR005829">
    <property type="entry name" value="Sugar_transporter_CS"/>
</dbReference>
<dbReference type="PROSITE" id="PS50850">
    <property type="entry name" value="MFS"/>
    <property type="match status" value="1"/>
</dbReference>
<dbReference type="Pfam" id="PF07690">
    <property type="entry name" value="MFS_1"/>
    <property type="match status" value="1"/>
</dbReference>
<dbReference type="InterPro" id="IPR020846">
    <property type="entry name" value="MFS_dom"/>
</dbReference>
<dbReference type="EMBL" id="JACSQD010000001">
    <property type="protein sequence ID" value="MBD7993732.1"/>
    <property type="molecule type" value="Genomic_DNA"/>
</dbReference>
<organism evidence="10 11">
    <name type="scientific">Arthrobacter gallicola</name>
    <dbReference type="NCBI Taxonomy" id="2762225"/>
    <lineage>
        <taxon>Bacteria</taxon>
        <taxon>Bacillati</taxon>
        <taxon>Actinomycetota</taxon>
        <taxon>Actinomycetes</taxon>
        <taxon>Micrococcales</taxon>
        <taxon>Micrococcaceae</taxon>
        <taxon>Arthrobacter</taxon>
    </lineage>
</organism>
<evidence type="ECO:0000313" key="11">
    <source>
        <dbReference type="Proteomes" id="UP000609874"/>
    </source>
</evidence>
<gene>
    <name evidence="10" type="ORF">H9639_00230</name>
</gene>
<dbReference type="RefSeq" id="WP_191806163.1">
    <property type="nucleotide sequence ID" value="NZ_JACSQD010000001.1"/>
</dbReference>
<evidence type="ECO:0000256" key="8">
    <source>
        <dbReference type="SAM" id="Phobius"/>
    </source>
</evidence>
<evidence type="ECO:0000256" key="3">
    <source>
        <dbReference type="ARBA" id="ARBA00022475"/>
    </source>
</evidence>
<feature type="transmembrane region" description="Helical" evidence="8">
    <location>
        <begin position="361"/>
        <end position="383"/>
    </location>
</feature>
<feature type="transmembrane region" description="Helical" evidence="8">
    <location>
        <begin position="472"/>
        <end position="492"/>
    </location>
</feature>
<keyword evidence="11" id="KW-1185">Reference proteome</keyword>
<dbReference type="CDD" id="cd17321">
    <property type="entry name" value="MFS_MMR_MDR_like"/>
    <property type="match status" value="1"/>
</dbReference>
<feature type="transmembrane region" description="Helical" evidence="8">
    <location>
        <begin position="169"/>
        <end position="192"/>
    </location>
</feature>
<evidence type="ECO:0000256" key="5">
    <source>
        <dbReference type="ARBA" id="ARBA00022989"/>
    </source>
</evidence>
<feature type="transmembrane region" description="Helical" evidence="8">
    <location>
        <begin position="53"/>
        <end position="72"/>
    </location>
</feature>
<accession>A0ABR8UMF5</accession>
<keyword evidence="5 8" id="KW-1133">Transmembrane helix</keyword>
<name>A0ABR8UMF5_9MICC</name>
<proteinExistence type="predicted"/>
<evidence type="ECO:0000256" key="4">
    <source>
        <dbReference type="ARBA" id="ARBA00022692"/>
    </source>
</evidence>
<protein>
    <submittedName>
        <fullName evidence="10">MFS transporter</fullName>
    </submittedName>
</protein>
<dbReference type="PANTHER" id="PTHR42718:SF47">
    <property type="entry name" value="METHYL VIOLOGEN RESISTANCE PROTEIN SMVA"/>
    <property type="match status" value="1"/>
</dbReference>
<comment type="subcellular location">
    <subcellularLocation>
        <location evidence="1">Cell membrane</location>
        <topology evidence="1">Multi-pass membrane protein</topology>
    </subcellularLocation>
</comment>
<evidence type="ECO:0000256" key="1">
    <source>
        <dbReference type="ARBA" id="ARBA00004651"/>
    </source>
</evidence>
<feature type="transmembrane region" description="Helical" evidence="8">
    <location>
        <begin position="142"/>
        <end position="163"/>
    </location>
</feature>
<dbReference type="Gene3D" id="1.20.1720.10">
    <property type="entry name" value="Multidrug resistance protein D"/>
    <property type="match status" value="1"/>
</dbReference>
<keyword evidence="2" id="KW-0813">Transport</keyword>
<feature type="transmembrane region" description="Helical" evidence="8">
    <location>
        <begin position="312"/>
        <end position="330"/>
    </location>
</feature>
<feature type="compositionally biased region" description="Low complexity" evidence="7">
    <location>
        <begin position="511"/>
        <end position="522"/>
    </location>
</feature>
<comment type="caution">
    <text evidence="10">The sequence shown here is derived from an EMBL/GenBank/DDBJ whole genome shotgun (WGS) entry which is preliminary data.</text>
</comment>
<feature type="region of interest" description="Disordered" evidence="7">
    <location>
        <begin position="501"/>
        <end position="546"/>
    </location>
</feature>
<dbReference type="Gene3D" id="1.20.1250.20">
    <property type="entry name" value="MFS general substrate transporter like domains"/>
    <property type="match status" value="1"/>
</dbReference>
<evidence type="ECO:0000256" key="2">
    <source>
        <dbReference type="ARBA" id="ARBA00022448"/>
    </source>
</evidence>
<feature type="transmembrane region" description="Helical" evidence="8">
    <location>
        <begin position="204"/>
        <end position="223"/>
    </location>
</feature>
<evidence type="ECO:0000256" key="7">
    <source>
        <dbReference type="SAM" id="MobiDB-lite"/>
    </source>
</evidence>
<evidence type="ECO:0000313" key="10">
    <source>
        <dbReference type="EMBL" id="MBD7993732.1"/>
    </source>
</evidence>
<dbReference type="PANTHER" id="PTHR42718">
    <property type="entry name" value="MAJOR FACILITATOR SUPERFAMILY MULTIDRUG TRANSPORTER MFSC"/>
    <property type="match status" value="1"/>
</dbReference>
<feature type="domain" description="Major facilitator superfamily (MFS) profile" evidence="9">
    <location>
        <begin position="18"/>
        <end position="499"/>
    </location>
</feature>
<keyword evidence="3" id="KW-1003">Cell membrane</keyword>
<feature type="transmembrane region" description="Helical" evidence="8">
    <location>
        <begin position="84"/>
        <end position="103"/>
    </location>
</feature>
<feature type="transmembrane region" description="Helical" evidence="8">
    <location>
        <begin position="229"/>
        <end position="250"/>
    </location>
</feature>
<keyword evidence="6 8" id="KW-0472">Membrane</keyword>
<evidence type="ECO:0000256" key="6">
    <source>
        <dbReference type="ARBA" id="ARBA00023136"/>
    </source>
</evidence>
<dbReference type="Proteomes" id="UP000609874">
    <property type="component" value="Unassembled WGS sequence"/>
</dbReference>
<sequence length="546" mass="55634">MPHSAAPHLSAGPREWASLAVLTLAVMLLAVDGTVLALAVPSLSASLSPTSTQLLWIGDIYSFALAGLLVTMGNVADRIGRKRLLLIGSAGFGIASALAAFAPTPEVLIAARALLGISGATIMPSTLSIIRHVFPVPSERTRAIAIWSVGAGGGAALGPLVGGVLLENYWWGSVFLINIPVMLLLLVSGAILLPESRNPAPGKLDLLSAVLSIAAIVPIVYAVKRTFGYGIEPVGIAALLVGLLSGWVFLRRQRRVPDPMLDIELFSLPAFRGAVIANGLSIFALSGLLFFFSQYLQLVRGFGPLQAGLAELPVTLAMMAVVFVIGTLVSRTGVGPAIGGGLMLGGVGLVLLAVSEGFEGYVGIAAALVLTGLGIGVAMTLSTDAVVASAPRERAGAASSVSETAYELGVALGIAVLGSVLTALYRTGLPNLSALPEDTRAAVTDSLASGLQALQGGPAEAVADARHAFTGAMQITALVAAGILLLAGFIAWRVIPRVLETNDGGGPPPGHRAGAPAAATEPEPAEPETAEVKTPEPETVEGGEKR</sequence>
<feature type="transmembrane region" description="Helical" evidence="8">
    <location>
        <begin position="404"/>
        <end position="425"/>
    </location>
</feature>
<reference evidence="10 11" key="1">
    <citation type="submission" date="2020-08" db="EMBL/GenBank/DDBJ databases">
        <title>A Genomic Blueprint of the Chicken Gut Microbiome.</title>
        <authorList>
            <person name="Gilroy R."/>
            <person name="Ravi A."/>
            <person name="Getino M."/>
            <person name="Pursley I."/>
            <person name="Horton D.L."/>
            <person name="Alikhan N.-F."/>
            <person name="Baker D."/>
            <person name="Gharbi K."/>
            <person name="Hall N."/>
            <person name="Watson M."/>
            <person name="Adriaenssens E.M."/>
            <person name="Foster-Nyarko E."/>
            <person name="Jarju S."/>
            <person name="Secka A."/>
            <person name="Antonio M."/>
            <person name="Oren A."/>
            <person name="Chaudhuri R."/>
            <person name="La Ragione R.M."/>
            <person name="Hildebrand F."/>
            <person name="Pallen M.J."/>
        </authorList>
    </citation>
    <scope>NUCLEOTIDE SEQUENCE [LARGE SCALE GENOMIC DNA]</scope>
    <source>
        <strain evidence="10 11">Sa2CUA1</strain>
    </source>
</reference>
<feature type="transmembrane region" description="Helical" evidence="8">
    <location>
        <begin position="337"/>
        <end position="355"/>
    </location>
</feature>
<dbReference type="PROSITE" id="PS00216">
    <property type="entry name" value="SUGAR_TRANSPORT_1"/>
    <property type="match status" value="1"/>
</dbReference>